<dbReference type="InterPro" id="IPR006674">
    <property type="entry name" value="HD_domain"/>
</dbReference>
<comment type="cofactor">
    <cofactor evidence="2">
        <name>Mn(2+)</name>
        <dbReference type="ChEBI" id="CHEBI:29035"/>
    </cofactor>
</comment>
<dbReference type="EC" id="3.1.3.89" evidence="5"/>
<proteinExistence type="predicted"/>
<dbReference type="EMBL" id="CP064981">
    <property type="protein sequence ID" value="QQR92415.1"/>
    <property type="molecule type" value="Genomic_DNA"/>
</dbReference>
<dbReference type="AlphaFoldDB" id="A0A7T9DJI6"/>
<reference evidence="9" key="1">
    <citation type="submission" date="2020-11" db="EMBL/GenBank/DDBJ databases">
        <title>Connecting structure to function with the recovery of over 1000 high-quality activated sludge metagenome-assembled genomes encoding full-length rRNA genes using long-read sequencing.</title>
        <authorList>
            <person name="Singleton C.M."/>
            <person name="Petriglieri F."/>
            <person name="Kristensen J.M."/>
            <person name="Kirkegaard R.H."/>
            <person name="Michaelsen T.Y."/>
            <person name="Andersen M.H."/>
            <person name="Karst S.M."/>
            <person name="Dueholm M.S."/>
            <person name="Nielsen P.H."/>
            <person name="Albertsen M."/>
        </authorList>
    </citation>
    <scope>NUCLEOTIDE SEQUENCE</scope>
    <source>
        <strain evidence="9">Fred_18-Q3-R57-64_BAT3C.431</strain>
    </source>
</reference>
<dbReference type="Gene3D" id="1.10.3210.10">
    <property type="entry name" value="Hypothetical protein af1432"/>
    <property type="match status" value="1"/>
</dbReference>
<dbReference type="Pfam" id="PF13023">
    <property type="entry name" value="HD_3"/>
    <property type="match status" value="1"/>
</dbReference>
<comment type="subunit">
    <text evidence="4">Homodimer.</text>
</comment>
<comment type="catalytic activity">
    <reaction evidence="1">
        <text>a 2'-deoxyribonucleoside 5'-phosphate + H2O = a 2'-deoxyribonucleoside + phosphate</text>
        <dbReference type="Rhea" id="RHEA:36167"/>
        <dbReference type="ChEBI" id="CHEBI:15377"/>
        <dbReference type="ChEBI" id="CHEBI:18274"/>
        <dbReference type="ChEBI" id="CHEBI:43474"/>
        <dbReference type="ChEBI" id="CHEBI:65317"/>
        <dbReference type="EC" id="3.1.3.89"/>
    </reaction>
</comment>
<dbReference type="InterPro" id="IPR039356">
    <property type="entry name" value="YfbR/HDDC2"/>
</dbReference>
<dbReference type="GO" id="GO:0005737">
    <property type="term" value="C:cytoplasm"/>
    <property type="evidence" value="ECO:0007669"/>
    <property type="project" value="TreeGrafter"/>
</dbReference>
<evidence type="ECO:0000256" key="6">
    <source>
        <dbReference type="ARBA" id="ARBA00022723"/>
    </source>
</evidence>
<keyword evidence="7" id="KW-0378">Hydrolase</keyword>
<dbReference type="PROSITE" id="PS51831">
    <property type="entry name" value="HD"/>
    <property type="match status" value="1"/>
</dbReference>
<organism evidence="9">
    <name type="scientific">Candidatus Iainarchaeum sp</name>
    <dbReference type="NCBI Taxonomy" id="3101447"/>
    <lineage>
        <taxon>Archaea</taxon>
        <taxon>Candidatus Iainarchaeota</taxon>
        <taxon>Candidatus Iainarchaeia</taxon>
        <taxon>Candidatus Iainarchaeales</taxon>
        <taxon>Candidatus Iainarchaeaceae</taxon>
        <taxon>Candidatus Iainarchaeum</taxon>
    </lineage>
</organism>
<evidence type="ECO:0000256" key="7">
    <source>
        <dbReference type="ARBA" id="ARBA00022801"/>
    </source>
</evidence>
<feature type="domain" description="HD" evidence="8">
    <location>
        <begin position="34"/>
        <end position="133"/>
    </location>
</feature>
<sequence>MSLERDLELLYELTSLRFIKRTWTQFLSPGMENDAEHHFRVAWIALTFAKMEGIQDIGKVARMALVHDIAESRTGDVHYVSREYTKRMENEAIHEILRETGAENELLELWKEYEKRESPESKIVKDADNLAVNMELQEQAAMGNPVKNVWTENRKFIYENKLFTPSAKRLWEAIDKSNPHDWHLNARNRFNSGDWKK</sequence>
<dbReference type="PANTHER" id="PTHR11845">
    <property type="entry name" value="5'-DEOXYNUCLEOTIDASE HDDC2"/>
    <property type="match status" value="1"/>
</dbReference>
<evidence type="ECO:0000256" key="4">
    <source>
        <dbReference type="ARBA" id="ARBA00011738"/>
    </source>
</evidence>
<evidence type="ECO:0000256" key="1">
    <source>
        <dbReference type="ARBA" id="ARBA00001638"/>
    </source>
</evidence>
<dbReference type="GO" id="GO:0002953">
    <property type="term" value="F:5'-deoxynucleotidase activity"/>
    <property type="evidence" value="ECO:0007669"/>
    <property type="project" value="UniProtKB-EC"/>
</dbReference>
<comment type="cofactor">
    <cofactor evidence="3">
        <name>Co(2+)</name>
        <dbReference type="ChEBI" id="CHEBI:48828"/>
    </cofactor>
</comment>
<name>A0A7T9DJI6_9ARCH</name>
<keyword evidence="6" id="KW-0479">Metal-binding</keyword>
<evidence type="ECO:0000313" key="9">
    <source>
        <dbReference type="EMBL" id="QQR92415.1"/>
    </source>
</evidence>
<dbReference type="PANTHER" id="PTHR11845:SF13">
    <property type="entry name" value="5'-DEOXYNUCLEOTIDASE HDDC2"/>
    <property type="match status" value="1"/>
</dbReference>
<dbReference type="SMART" id="SM00471">
    <property type="entry name" value="HDc"/>
    <property type="match status" value="1"/>
</dbReference>
<accession>A0A7T9DJI6</accession>
<dbReference type="CDD" id="cd00077">
    <property type="entry name" value="HDc"/>
    <property type="match status" value="1"/>
</dbReference>
<evidence type="ECO:0000259" key="8">
    <source>
        <dbReference type="PROSITE" id="PS51831"/>
    </source>
</evidence>
<protein>
    <recommendedName>
        <fullName evidence="5">5'-deoxynucleotidase</fullName>
        <ecNumber evidence="5">3.1.3.89</ecNumber>
    </recommendedName>
</protein>
<evidence type="ECO:0000256" key="3">
    <source>
        <dbReference type="ARBA" id="ARBA00001941"/>
    </source>
</evidence>
<evidence type="ECO:0000256" key="2">
    <source>
        <dbReference type="ARBA" id="ARBA00001936"/>
    </source>
</evidence>
<dbReference type="InterPro" id="IPR003607">
    <property type="entry name" value="HD/PDEase_dom"/>
</dbReference>
<dbReference type="SUPFAM" id="SSF109604">
    <property type="entry name" value="HD-domain/PDEase-like"/>
    <property type="match status" value="1"/>
</dbReference>
<dbReference type="GO" id="GO:0046872">
    <property type="term" value="F:metal ion binding"/>
    <property type="evidence" value="ECO:0007669"/>
    <property type="project" value="UniProtKB-KW"/>
</dbReference>
<evidence type="ECO:0000256" key="5">
    <source>
        <dbReference type="ARBA" id="ARBA00012964"/>
    </source>
</evidence>
<dbReference type="Proteomes" id="UP000596004">
    <property type="component" value="Chromosome"/>
</dbReference>
<gene>
    <name evidence="9" type="ORF">IPJ89_04655</name>
</gene>